<accession>A0A9D4RTV6</accession>
<comment type="caution">
    <text evidence="2">The sequence shown here is derived from an EMBL/GenBank/DDBJ whole genome shotgun (WGS) entry which is preliminary data.</text>
</comment>
<evidence type="ECO:0000256" key="1">
    <source>
        <dbReference type="SAM" id="MobiDB-lite"/>
    </source>
</evidence>
<protein>
    <submittedName>
        <fullName evidence="2">Uncharacterized protein</fullName>
    </submittedName>
</protein>
<feature type="region of interest" description="Disordered" evidence="1">
    <location>
        <begin position="61"/>
        <end position="117"/>
    </location>
</feature>
<dbReference type="EMBL" id="JAIWYP010000001">
    <property type="protein sequence ID" value="KAH3880874.1"/>
    <property type="molecule type" value="Genomic_DNA"/>
</dbReference>
<reference evidence="2" key="1">
    <citation type="journal article" date="2019" name="bioRxiv">
        <title>The Genome of the Zebra Mussel, Dreissena polymorpha: A Resource for Invasive Species Research.</title>
        <authorList>
            <person name="McCartney M.A."/>
            <person name="Auch B."/>
            <person name="Kono T."/>
            <person name="Mallez S."/>
            <person name="Zhang Y."/>
            <person name="Obille A."/>
            <person name="Becker A."/>
            <person name="Abrahante J.E."/>
            <person name="Garbe J."/>
            <person name="Badalamenti J.P."/>
            <person name="Herman A."/>
            <person name="Mangelson H."/>
            <person name="Liachko I."/>
            <person name="Sullivan S."/>
            <person name="Sone E.D."/>
            <person name="Koren S."/>
            <person name="Silverstein K.A.T."/>
            <person name="Beckman K.B."/>
            <person name="Gohl D.M."/>
        </authorList>
    </citation>
    <scope>NUCLEOTIDE SEQUENCE</scope>
    <source>
        <strain evidence="2">Duluth1</strain>
        <tissue evidence="2">Whole animal</tissue>
    </source>
</reference>
<reference evidence="2" key="2">
    <citation type="submission" date="2020-11" db="EMBL/GenBank/DDBJ databases">
        <authorList>
            <person name="McCartney M.A."/>
            <person name="Auch B."/>
            <person name="Kono T."/>
            <person name="Mallez S."/>
            <person name="Becker A."/>
            <person name="Gohl D.M."/>
            <person name="Silverstein K.A.T."/>
            <person name="Koren S."/>
            <person name="Bechman K.B."/>
            <person name="Herman A."/>
            <person name="Abrahante J.E."/>
            <person name="Garbe J."/>
        </authorList>
    </citation>
    <scope>NUCLEOTIDE SEQUENCE</scope>
    <source>
        <strain evidence="2">Duluth1</strain>
        <tissue evidence="2">Whole animal</tissue>
    </source>
</reference>
<evidence type="ECO:0000313" key="3">
    <source>
        <dbReference type="Proteomes" id="UP000828390"/>
    </source>
</evidence>
<feature type="compositionally biased region" description="Basic and acidic residues" evidence="1">
    <location>
        <begin position="72"/>
        <end position="110"/>
    </location>
</feature>
<proteinExistence type="predicted"/>
<gene>
    <name evidence="2" type="ORF">DPMN_004796</name>
</gene>
<dbReference type="Proteomes" id="UP000828390">
    <property type="component" value="Unassembled WGS sequence"/>
</dbReference>
<sequence length="222" mass="25120">MWTLCHFDSRAFNPNHFVPLFRTRSDNIFVTVAHEVDIDRTCFNDDSYNEFNVTLTIVVDDDDDDDREGENDDHYHGYGGDHDDYGENHSYDHDGDDHDNYGDDHNHGQDGDVDQSLLMSGDKTLSNLASKYDCVIKLAKAGPADTVIHVDENYEKNSANYSEKTTDVEVGNVGILEKKFLETNKVIDLLTNTVKGINKIPPGLKSNVYFVMINGDNTHKRI</sequence>
<evidence type="ECO:0000313" key="2">
    <source>
        <dbReference type="EMBL" id="KAH3880874.1"/>
    </source>
</evidence>
<keyword evidence="3" id="KW-1185">Reference proteome</keyword>
<dbReference type="AlphaFoldDB" id="A0A9D4RTV6"/>
<name>A0A9D4RTV6_DREPO</name>
<feature type="compositionally biased region" description="Acidic residues" evidence="1">
    <location>
        <begin position="61"/>
        <end position="71"/>
    </location>
</feature>
<organism evidence="2 3">
    <name type="scientific">Dreissena polymorpha</name>
    <name type="common">Zebra mussel</name>
    <name type="synonym">Mytilus polymorpha</name>
    <dbReference type="NCBI Taxonomy" id="45954"/>
    <lineage>
        <taxon>Eukaryota</taxon>
        <taxon>Metazoa</taxon>
        <taxon>Spiralia</taxon>
        <taxon>Lophotrochozoa</taxon>
        <taxon>Mollusca</taxon>
        <taxon>Bivalvia</taxon>
        <taxon>Autobranchia</taxon>
        <taxon>Heteroconchia</taxon>
        <taxon>Euheterodonta</taxon>
        <taxon>Imparidentia</taxon>
        <taxon>Neoheterodontei</taxon>
        <taxon>Myida</taxon>
        <taxon>Dreissenoidea</taxon>
        <taxon>Dreissenidae</taxon>
        <taxon>Dreissena</taxon>
    </lineage>
</organism>